<reference evidence="1" key="2">
    <citation type="submission" date="2021-02" db="EMBL/GenBank/DDBJ databases">
        <authorList>
            <person name="Kimball J.A."/>
            <person name="Haas M.W."/>
            <person name="Macchietto M."/>
            <person name="Kono T."/>
            <person name="Duquette J."/>
            <person name="Shao M."/>
        </authorList>
    </citation>
    <scope>NUCLEOTIDE SEQUENCE</scope>
    <source>
        <tissue evidence="1">Fresh leaf tissue</tissue>
    </source>
</reference>
<comment type="caution">
    <text evidence="1">The sequence shown here is derived from an EMBL/GenBank/DDBJ whole genome shotgun (WGS) entry which is preliminary data.</text>
</comment>
<protein>
    <submittedName>
        <fullName evidence="1">Uncharacterized protein</fullName>
    </submittedName>
</protein>
<dbReference type="EMBL" id="JAAALK010000080">
    <property type="protein sequence ID" value="KAG8095480.1"/>
    <property type="molecule type" value="Genomic_DNA"/>
</dbReference>
<name>A0A8J5WQ79_ZIZPA</name>
<reference evidence="1" key="1">
    <citation type="journal article" date="2021" name="bioRxiv">
        <title>Whole Genome Assembly and Annotation of Northern Wild Rice, Zizania palustris L., Supports a Whole Genome Duplication in the Zizania Genus.</title>
        <authorList>
            <person name="Haas M."/>
            <person name="Kono T."/>
            <person name="Macchietto M."/>
            <person name="Millas R."/>
            <person name="McGilp L."/>
            <person name="Shao M."/>
            <person name="Duquette J."/>
            <person name="Hirsch C.N."/>
            <person name="Kimball J."/>
        </authorList>
    </citation>
    <scope>NUCLEOTIDE SEQUENCE</scope>
    <source>
        <tissue evidence="1">Fresh leaf tissue</tissue>
    </source>
</reference>
<keyword evidence="2" id="KW-1185">Reference proteome</keyword>
<proteinExistence type="predicted"/>
<dbReference type="AlphaFoldDB" id="A0A8J5WQ79"/>
<dbReference type="Proteomes" id="UP000729402">
    <property type="component" value="Unassembled WGS sequence"/>
</dbReference>
<evidence type="ECO:0000313" key="1">
    <source>
        <dbReference type="EMBL" id="KAG8095480.1"/>
    </source>
</evidence>
<evidence type="ECO:0000313" key="2">
    <source>
        <dbReference type="Proteomes" id="UP000729402"/>
    </source>
</evidence>
<organism evidence="1 2">
    <name type="scientific">Zizania palustris</name>
    <name type="common">Northern wild rice</name>
    <dbReference type="NCBI Taxonomy" id="103762"/>
    <lineage>
        <taxon>Eukaryota</taxon>
        <taxon>Viridiplantae</taxon>
        <taxon>Streptophyta</taxon>
        <taxon>Embryophyta</taxon>
        <taxon>Tracheophyta</taxon>
        <taxon>Spermatophyta</taxon>
        <taxon>Magnoliopsida</taxon>
        <taxon>Liliopsida</taxon>
        <taxon>Poales</taxon>
        <taxon>Poaceae</taxon>
        <taxon>BOP clade</taxon>
        <taxon>Oryzoideae</taxon>
        <taxon>Oryzeae</taxon>
        <taxon>Zizaniinae</taxon>
        <taxon>Zizania</taxon>
    </lineage>
</organism>
<gene>
    <name evidence="1" type="ORF">GUJ93_ZPchr0012g21780</name>
</gene>
<sequence length="159" mass="18004">MLPPLPVAAVPEHVVAALRLSLPSSEPVGTALGAHPRHLGVNDVNVGEQFRLPDDAELVEDWHVEAFHLFNQKEVGFVGNRKRWKNPAGTMKKVVPTVVLPQSARIKCFLSGILCYFDIDDDNISMDKNSERDEEVLYPIFYMKMRSHEDQATLKLRWV</sequence>
<accession>A0A8J5WQ79</accession>